<comment type="caution">
    <text evidence="1">The sequence shown here is derived from an EMBL/GenBank/DDBJ whole genome shotgun (WGS) entry which is preliminary data.</text>
</comment>
<dbReference type="AlphaFoldDB" id="A0A939BYN5"/>
<reference evidence="1" key="1">
    <citation type="submission" date="2021-01" db="EMBL/GenBank/DDBJ databases">
        <title>Novel species in genus Nocardioides.</title>
        <authorList>
            <person name="Zhang G."/>
        </authorList>
    </citation>
    <scope>NUCLEOTIDE SEQUENCE</scope>
    <source>
        <strain evidence="1">Zg-536</strain>
    </source>
</reference>
<organism evidence="1 2">
    <name type="scientific">Nocardioides faecalis</name>
    <dbReference type="NCBI Taxonomy" id="2803858"/>
    <lineage>
        <taxon>Bacteria</taxon>
        <taxon>Bacillati</taxon>
        <taxon>Actinomycetota</taxon>
        <taxon>Actinomycetes</taxon>
        <taxon>Propionibacteriales</taxon>
        <taxon>Nocardioidaceae</taxon>
        <taxon>Nocardioides</taxon>
    </lineage>
</organism>
<evidence type="ECO:0000313" key="1">
    <source>
        <dbReference type="EMBL" id="MBM9460135.1"/>
    </source>
</evidence>
<dbReference type="Gene3D" id="2.60.40.10">
    <property type="entry name" value="Immunoglobulins"/>
    <property type="match status" value="1"/>
</dbReference>
<dbReference type="RefSeq" id="WP_205291447.1">
    <property type="nucleotide sequence ID" value="NZ_CP074406.1"/>
</dbReference>
<proteinExistence type="predicted"/>
<protein>
    <submittedName>
        <fullName evidence="1">Uncharacterized protein</fullName>
    </submittedName>
</protein>
<sequence>MPAIAGLPVPTPSTVAVHVRILPKAPLITRTSVPSGKVKKRYTATVNATGAKVTFTGKPTKAGKHKITLAGRDLHGRTARKSIVITIKRR</sequence>
<dbReference type="EMBL" id="JAERTX010000007">
    <property type="protein sequence ID" value="MBM9460135.1"/>
    <property type="molecule type" value="Genomic_DNA"/>
</dbReference>
<evidence type="ECO:0000313" key="2">
    <source>
        <dbReference type="Proteomes" id="UP000663791"/>
    </source>
</evidence>
<dbReference type="GO" id="GO:0005975">
    <property type="term" value="P:carbohydrate metabolic process"/>
    <property type="evidence" value="ECO:0007669"/>
    <property type="project" value="UniProtKB-ARBA"/>
</dbReference>
<name>A0A939BYN5_9ACTN</name>
<gene>
    <name evidence="1" type="ORF">JK386_09485</name>
</gene>
<keyword evidence="2" id="KW-1185">Reference proteome</keyword>
<dbReference type="InterPro" id="IPR013783">
    <property type="entry name" value="Ig-like_fold"/>
</dbReference>
<accession>A0A939BYN5</accession>
<dbReference type="Proteomes" id="UP000663791">
    <property type="component" value="Unassembled WGS sequence"/>
</dbReference>